<keyword evidence="2" id="KW-1185">Reference proteome</keyword>
<evidence type="ECO:0000313" key="1">
    <source>
        <dbReference type="EMBL" id="KAI5684010.1"/>
    </source>
</evidence>
<gene>
    <name evidence="1" type="ORF">M9H77_05238</name>
</gene>
<reference evidence="2" key="1">
    <citation type="journal article" date="2023" name="Nat. Plants">
        <title>Single-cell RNA sequencing provides a high-resolution roadmap for understanding the multicellular compartmentation of specialized metabolism.</title>
        <authorList>
            <person name="Sun S."/>
            <person name="Shen X."/>
            <person name="Li Y."/>
            <person name="Li Y."/>
            <person name="Wang S."/>
            <person name="Li R."/>
            <person name="Zhang H."/>
            <person name="Shen G."/>
            <person name="Guo B."/>
            <person name="Wei J."/>
            <person name="Xu J."/>
            <person name="St-Pierre B."/>
            <person name="Chen S."/>
            <person name="Sun C."/>
        </authorList>
    </citation>
    <scope>NUCLEOTIDE SEQUENCE [LARGE SCALE GENOMIC DNA]</scope>
</reference>
<comment type="caution">
    <text evidence="1">The sequence shown here is derived from an EMBL/GenBank/DDBJ whole genome shotgun (WGS) entry which is preliminary data.</text>
</comment>
<organism evidence="1 2">
    <name type="scientific">Catharanthus roseus</name>
    <name type="common">Madagascar periwinkle</name>
    <name type="synonym">Vinca rosea</name>
    <dbReference type="NCBI Taxonomy" id="4058"/>
    <lineage>
        <taxon>Eukaryota</taxon>
        <taxon>Viridiplantae</taxon>
        <taxon>Streptophyta</taxon>
        <taxon>Embryophyta</taxon>
        <taxon>Tracheophyta</taxon>
        <taxon>Spermatophyta</taxon>
        <taxon>Magnoliopsida</taxon>
        <taxon>eudicotyledons</taxon>
        <taxon>Gunneridae</taxon>
        <taxon>Pentapetalae</taxon>
        <taxon>asterids</taxon>
        <taxon>lamiids</taxon>
        <taxon>Gentianales</taxon>
        <taxon>Apocynaceae</taxon>
        <taxon>Rauvolfioideae</taxon>
        <taxon>Vinceae</taxon>
        <taxon>Catharanthinae</taxon>
        <taxon>Catharanthus</taxon>
    </lineage>
</organism>
<dbReference type="Proteomes" id="UP001060085">
    <property type="component" value="Linkage Group LG01"/>
</dbReference>
<proteinExistence type="predicted"/>
<protein>
    <submittedName>
        <fullName evidence="1">Uncharacterized protein</fullName>
    </submittedName>
</protein>
<accession>A0ACC0CGG7</accession>
<dbReference type="EMBL" id="CM044701">
    <property type="protein sequence ID" value="KAI5684010.1"/>
    <property type="molecule type" value="Genomic_DNA"/>
</dbReference>
<sequence length="582" mass="61390">MATAPSNPSLTQQQHSPRASSVESSAASSSPSRRRSGGGASPWTQIVRGGGANSESTISSSSPTASGSVPPSSSPPPPLSVSGVSQEQIMTTSDYSPPKAASPVTAAASIPAAPEDGAAETQPDGNENGNGANNASKKPVWNKLNGGTAEVGPVMGAVSWPALSESTRASPKSSSDSLKTLSDASVSAPQVSETTQGSGIASPKQGTNSNPTSSSTSNHAPYNRQRSLKHNSGSGKSIPANGGFSQLSSAHPVSDSSSRDNTHRDGGQRGSFGSQSHSGSGNEHQPRNTFRRGNGGPHPRGDGSHHHGYGGRRGDQDRANQDWNPNRGFGGRDAHMQPQRAASRPFMRGPPPPTPAPFIPPPPIPVRHFGPPVIYPEVPSPVFYVPGPHPESVRAVPLIPPIPPMFFTLPDPQLHTKIVNQIDYYFSNENLIKDTFLRQNMDDQGWVPIKLIASFKKVAELTDNIQLILDAVRSSTAVEVEGEKVRRRNDWKRWIMSASIQYSTVSSPRSVQTSSEEKLSANLQGMALDDKISKHGYGETYLSPSSSGEWSSHSQQSSSEKMSHVAAVQGGGFTTSAMNTSK</sequence>
<name>A0ACC0CGG7_CATRO</name>
<evidence type="ECO:0000313" key="2">
    <source>
        <dbReference type="Proteomes" id="UP001060085"/>
    </source>
</evidence>